<accession>A0A1H1QM11</accession>
<dbReference type="STRING" id="797277.SAMN05216198_1524"/>
<proteinExistence type="predicted"/>
<dbReference type="AlphaFoldDB" id="A0A1H1QM11"/>
<dbReference type="EMBL" id="LT629748">
    <property type="protein sequence ID" value="SDS24484.1"/>
    <property type="molecule type" value="Genomic_DNA"/>
</dbReference>
<gene>
    <name evidence="1" type="ORF">SAMN05216198_1524</name>
</gene>
<organism evidence="1 2">
    <name type="scientific">Halopseudomonas litoralis</name>
    <dbReference type="NCBI Taxonomy" id="797277"/>
    <lineage>
        <taxon>Bacteria</taxon>
        <taxon>Pseudomonadati</taxon>
        <taxon>Pseudomonadota</taxon>
        <taxon>Gammaproteobacteria</taxon>
        <taxon>Pseudomonadales</taxon>
        <taxon>Pseudomonadaceae</taxon>
        <taxon>Halopseudomonas</taxon>
    </lineage>
</organism>
<protein>
    <submittedName>
        <fullName evidence="1">Uncharacterized protein</fullName>
    </submittedName>
</protein>
<dbReference type="Proteomes" id="UP000243426">
    <property type="component" value="Chromosome I"/>
</dbReference>
<dbReference type="RefSeq" id="WP_090272753.1">
    <property type="nucleotide sequence ID" value="NZ_LT629748.1"/>
</dbReference>
<evidence type="ECO:0000313" key="2">
    <source>
        <dbReference type="Proteomes" id="UP000243426"/>
    </source>
</evidence>
<sequence length="96" mass="11038">MNLLASTMMTNEGTLTQLSGIDGEWMTNTELVRLARDAYRQAIDNQRLEAEVQYPPRHPATPSYLEYPAFDESCDMEPSMLMDHAVYRHAEEKIDD</sequence>
<reference evidence="2" key="1">
    <citation type="submission" date="2016-10" db="EMBL/GenBank/DDBJ databases">
        <authorList>
            <person name="Varghese N."/>
            <person name="Submissions S."/>
        </authorList>
    </citation>
    <scope>NUCLEOTIDE SEQUENCE [LARGE SCALE GENOMIC DNA]</scope>
    <source>
        <strain evidence="2">2SM5</strain>
    </source>
</reference>
<evidence type="ECO:0000313" key="1">
    <source>
        <dbReference type="EMBL" id="SDS24484.1"/>
    </source>
</evidence>
<keyword evidence="2" id="KW-1185">Reference proteome</keyword>
<name>A0A1H1QM11_9GAMM</name>